<feature type="modified residue" description="4-aspartylphosphate" evidence="12">
    <location>
        <position position="1143"/>
    </location>
</feature>
<dbReference type="SMART" id="SM00342">
    <property type="entry name" value="HTH_ARAC"/>
    <property type="match status" value="1"/>
</dbReference>
<dbReference type="PROSITE" id="PS00041">
    <property type="entry name" value="HTH_ARAC_FAMILY_1"/>
    <property type="match status" value="1"/>
</dbReference>
<dbReference type="SUPFAM" id="SSF63829">
    <property type="entry name" value="Calcium-dependent phosphotriesterase"/>
    <property type="match status" value="1"/>
</dbReference>
<gene>
    <name evidence="17" type="ORF">ED312_09550</name>
</gene>
<dbReference type="SUPFAM" id="SSF50998">
    <property type="entry name" value="Quinoprotein alcohol dehydrogenase-like"/>
    <property type="match status" value="1"/>
</dbReference>
<proteinExistence type="predicted"/>
<dbReference type="InterPro" id="IPR013783">
    <property type="entry name" value="Ig-like_fold"/>
</dbReference>
<evidence type="ECO:0000259" key="14">
    <source>
        <dbReference type="PROSITE" id="PS01124"/>
    </source>
</evidence>
<evidence type="ECO:0000256" key="9">
    <source>
        <dbReference type="ARBA" id="ARBA00023015"/>
    </source>
</evidence>
<keyword evidence="5" id="KW-0547">Nucleotide-binding</keyword>
<dbReference type="CDD" id="cd00082">
    <property type="entry name" value="HisKA"/>
    <property type="match status" value="1"/>
</dbReference>
<dbReference type="InterPro" id="IPR003661">
    <property type="entry name" value="HisK_dim/P_dom"/>
</dbReference>
<comment type="catalytic activity">
    <reaction evidence="1">
        <text>ATP + protein L-histidine = ADP + protein N-phospho-L-histidine.</text>
        <dbReference type="EC" id="2.7.13.3"/>
    </reaction>
</comment>
<dbReference type="Gene3D" id="1.10.10.60">
    <property type="entry name" value="Homeodomain-like"/>
    <property type="match status" value="2"/>
</dbReference>
<dbReference type="Pfam" id="PF07494">
    <property type="entry name" value="Reg_prop"/>
    <property type="match status" value="3"/>
</dbReference>
<dbReference type="InterPro" id="IPR011123">
    <property type="entry name" value="Y_Y_Y"/>
</dbReference>
<keyword evidence="4" id="KW-0808">Transferase</keyword>
<dbReference type="SMART" id="SM00448">
    <property type="entry name" value="REC"/>
    <property type="match status" value="1"/>
</dbReference>
<dbReference type="PANTHER" id="PTHR43547">
    <property type="entry name" value="TWO-COMPONENT HISTIDINE KINASE"/>
    <property type="match status" value="1"/>
</dbReference>
<dbReference type="PROSITE" id="PS50109">
    <property type="entry name" value="HIS_KIN"/>
    <property type="match status" value="1"/>
</dbReference>
<dbReference type="Gene3D" id="2.130.10.10">
    <property type="entry name" value="YVTN repeat-like/Quinoprotein amine dehydrogenase"/>
    <property type="match status" value="2"/>
</dbReference>
<evidence type="ECO:0000256" key="12">
    <source>
        <dbReference type="PROSITE-ProRule" id="PRU00169"/>
    </source>
</evidence>
<dbReference type="SMART" id="SM00387">
    <property type="entry name" value="HATPase_c"/>
    <property type="match status" value="1"/>
</dbReference>
<evidence type="ECO:0000313" key="17">
    <source>
        <dbReference type="EMBL" id="RNL87903.1"/>
    </source>
</evidence>
<dbReference type="InterPro" id="IPR011047">
    <property type="entry name" value="Quinoprotein_ADH-like_sf"/>
</dbReference>
<dbReference type="InterPro" id="IPR009057">
    <property type="entry name" value="Homeodomain-like_sf"/>
</dbReference>
<dbReference type="SMART" id="SM00388">
    <property type="entry name" value="HisKA"/>
    <property type="match status" value="1"/>
</dbReference>
<dbReference type="Pfam" id="PF07495">
    <property type="entry name" value="Y_Y_Y"/>
    <property type="match status" value="1"/>
</dbReference>
<evidence type="ECO:0000259" key="15">
    <source>
        <dbReference type="PROSITE" id="PS50109"/>
    </source>
</evidence>
<dbReference type="PROSITE" id="PS50110">
    <property type="entry name" value="RESPONSE_REGULATORY"/>
    <property type="match status" value="1"/>
</dbReference>
<keyword evidence="11" id="KW-0804">Transcription</keyword>
<feature type="transmembrane region" description="Helical" evidence="13">
    <location>
        <begin position="779"/>
        <end position="799"/>
    </location>
</feature>
<dbReference type="Gene3D" id="2.60.40.10">
    <property type="entry name" value="Immunoglobulins"/>
    <property type="match status" value="1"/>
</dbReference>
<dbReference type="SUPFAM" id="SSF55874">
    <property type="entry name" value="ATPase domain of HSP90 chaperone/DNA topoisomerase II/histidine kinase"/>
    <property type="match status" value="1"/>
</dbReference>
<dbReference type="CDD" id="cd17574">
    <property type="entry name" value="REC_OmpR"/>
    <property type="match status" value="1"/>
</dbReference>
<dbReference type="InterPro" id="IPR015943">
    <property type="entry name" value="WD40/YVTN_repeat-like_dom_sf"/>
</dbReference>
<dbReference type="InterPro" id="IPR018060">
    <property type="entry name" value="HTH_AraC"/>
</dbReference>
<feature type="domain" description="Histidine kinase" evidence="15">
    <location>
        <begin position="836"/>
        <end position="1057"/>
    </location>
</feature>
<keyword evidence="7" id="KW-0067">ATP-binding</keyword>
<dbReference type="InterPro" id="IPR011006">
    <property type="entry name" value="CheY-like_superfamily"/>
</dbReference>
<dbReference type="PROSITE" id="PS01124">
    <property type="entry name" value="HTH_ARAC_FAMILY_2"/>
    <property type="match status" value="1"/>
</dbReference>
<evidence type="ECO:0000259" key="16">
    <source>
        <dbReference type="PROSITE" id="PS50110"/>
    </source>
</evidence>
<dbReference type="SUPFAM" id="SSF52172">
    <property type="entry name" value="CheY-like"/>
    <property type="match status" value="1"/>
</dbReference>
<evidence type="ECO:0000256" key="1">
    <source>
        <dbReference type="ARBA" id="ARBA00000085"/>
    </source>
</evidence>
<dbReference type="GO" id="GO:0000155">
    <property type="term" value="F:phosphorelay sensor kinase activity"/>
    <property type="evidence" value="ECO:0007669"/>
    <property type="project" value="InterPro"/>
</dbReference>
<evidence type="ECO:0000256" key="7">
    <source>
        <dbReference type="ARBA" id="ARBA00022840"/>
    </source>
</evidence>
<dbReference type="InterPro" id="IPR018062">
    <property type="entry name" value="HTH_AraC-typ_CS"/>
</dbReference>
<dbReference type="EC" id="2.7.13.3" evidence="2"/>
<keyword evidence="10" id="KW-0238">DNA-binding</keyword>
<evidence type="ECO:0000256" key="2">
    <source>
        <dbReference type="ARBA" id="ARBA00012438"/>
    </source>
</evidence>
<dbReference type="InterPro" id="IPR005467">
    <property type="entry name" value="His_kinase_dom"/>
</dbReference>
<evidence type="ECO:0000256" key="11">
    <source>
        <dbReference type="ARBA" id="ARBA00023163"/>
    </source>
</evidence>
<evidence type="ECO:0000256" key="6">
    <source>
        <dbReference type="ARBA" id="ARBA00022777"/>
    </source>
</evidence>
<protein>
    <recommendedName>
        <fullName evidence="2">histidine kinase</fullName>
        <ecNumber evidence="2">2.7.13.3</ecNumber>
    </recommendedName>
</protein>
<dbReference type="InterPro" id="IPR001789">
    <property type="entry name" value="Sig_transdc_resp-reg_receiver"/>
</dbReference>
<accession>A0A3N0EJ41</accession>
<dbReference type="Gene3D" id="3.40.50.2300">
    <property type="match status" value="1"/>
</dbReference>
<dbReference type="GO" id="GO:0043565">
    <property type="term" value="F:sequence-specific DNA binding"/>
    <property type="evidence" value="ECO:0007669"/>
    <property type="project" value="InterPro"/>
</dbReference>
<dbReference type="InterPro" id="IPR011110">
    <property type="entry name" value="Reg_prop"/>
</dbReference>
<evidence type="ECO:0000313" key="18">
    <source>
        <dbReference type="Proteomes" id="UP000267469"/>
    </source>
</evidence>
<evidence type="ECO:0000256" key="10">
    <source>
        <dbReference type="ARBA" id="ARBA00023125"/>
    </source>
</evidence>
<dbReference type="SUPFAM" id="SSF47384">
    <property type="entry name" value="Homodimeric domain of signal transducing histidine kinase"/>
    <property type="match status" value="1"/>
</dbReference>
<dbReference type="EMBL" id="RJTM01000068">
    <property type="protein sequence ID" value="RNL87903.1"/>
    <property type="molecule type" value="Genomic_DNA"/>
</dbReference>
<feature type="domain" description="HTH araC/xylS-type" evidence="14">
    <location>
        <begin position="1242"/>
        <end position="1340"/>
    </location>
</feature>
<dbReference type="Gene3D" id="1.10.287.130">
    <property type="match status" value="1"/>
</dbReference>
<keyword evidence="18" id="KW-1185">Reference proteome</keyword>
<dbReference type="GO" id="GO:0005524">
    <property type="term" value="F:ATP binding"/>
    <property type="evidence" value="ECO:0007669"/>
    <property type="project" value="UniProtKB-KW"/>
</dbReference>
<keyword evidence="13" id="KW-1133">Transmembrane helix</keyword>
<dbReference type="InterPro" id="IPR004358">
    <property type="entry name" value="Sig_transdc_His_kin-like_C"/>
</dbReference>
<evidence type="ECO:0000256" key="5">
    <source>
        <dbReference type="ARBA" id="ARBA00022741"/>
    </source>
</evidence>
<keyword evidence="8" id="KW-0902">Two-component regulatory system</keyword>
<keyword evidence="9" id="KW-0805">Transcription regulation</keyword>
<dbReference type="InterPro" id="IPR003594">
    <property type="entry name" value="HATPase_dom"/>
</dbReference>
<keyword evidence="3 12" id="KW-0597">Phosphoprotein</keyword>
<evidence type="ECO:0000256" key="4">
    <source>
        <dbReference type="ARBA" id="ARBA00022679"/>
    </source>
</evidence>
<reference evidence="17 18" key="1">
    <citation type="submission" date="2018-10" db="EMBL/GenBank/DDBJ databases">
        <title>Sinomicrobium pectinilyticum sp. nov., a pectinase-producing bacterium isolated from alkaline and saline soil, and emended description of the genus Sinomicrobium.</title>
        <authorList>
            <person name="Cheng B."/>
            <person name="Li C."/>
            <person name="Lai Q."/>
            <person name="Du M."/>
            <person name="Shao Z."/>
            <person name="Xu P."/>
            <person name="Yang C."/>
        </authorList>
    </citation>
    <scope>NUCLEOTIDE SEQUENCE [LARGE SCALE GENOMIC DNA]</scope>
    <source>
        <strain evidence="17 18">5DNS001</strain>
    </source>
</reference>
<evidence type="ECO:0000256" key="8">
    <source>
        <dbReference type="ARBA" id="ARBA00023012"/>
    </source>
</evidence>
<organism evidence="17 18">
    <name type="scientific">Sinomicrobium pectinilyticum</name>
    <dbReference type="NCBI Taxonomy" id="1084421"/>
    <lineage>
        <taxon>Bacteria</taxon>
        <taxon>Pseudomonadati</taxon>
        <taxon>Bacteroidota</taxon>
        <taxon>Flavobacteriia</taxon>
        <taxon>Flavobacteriales</taxon>
        <taxon>Flavobacteriaceae</taxon>
        <taxon>Sinomicrobium</taxon>
    </lineage>
</organism>
<dbReference type="GO" id="GO:0003700">
    <property type="term" value="F:DNA-binding transcription factor activity"/>
    <property type="evidence" value="ECO:0007669"/>
    <property type="project" value="InterPro"/>
</dbReference>
<dbReference type="Proteomes" id="UP000267469">
    <property type="component" value="Unassembled WGS sequence"/>
</dbReference>
<dbReference type="Pfam" id="PF02518">
    <property type="entry name" value="HATPase_c"/>
    <property type="match status" value="1"/>
</dbReference>
<dbReference type="Pfam" id="PF00072">
    <property type="entry name" value="Response_reg"/>
    <property type="match status" value="1"/>
</dbReference>
<keyword evidence="13" id="KW-0812">Transmembrane</keyword>
<keyword evidence="13" id="KW-0472">Membrane</keyword>
<dbReference type="PRINTS" id="PR00344">
    <property type="entry name" value="BCTRLSENSOR"/>
</dbReference>
<dbReference type="OrthoDB" id="1522078at2"/>
<dbReference type="InterPro" id="IPR036890">
    <property type="entry name" value="HATPase_C_sf"/>
</dbReference>
<evidence type="ECO:0000256" key="13">
    <source>
        <dbReference type="SAM" id="Phobius"/>
    </source>
</evidence>
<dbReference type="SUPFAM" id="SSF46689">
    <property type="entry name" value="Homeodomain-like"/>
    <property type="match status" value="1"/>
</dbReference>
<comment type="caution">
    <text evidence="17">The sequence shown here is derived from an EMBL/GenBank/DDBJ whole genome shotgun (WGS) entry which is preliminary data.</text>
</comment>
<dbReference type="Pfam" id="PF12833">
    <property type="entry name" value="HTH_18"/>
    <property type="match status" value="1"/>
</dbReference>
<evidence type="ECO:0000256" key="3">
    <source>
        <dbReference type="ARBA" id="ARBA00022553"/>
    </source>
</evidence>
<dbReference type="FunFam" id="1.10.287.130:FF:000045">
    <property type="entry name" value="Two-component system sensor histidine kinase/response regulator"/>
    <property type="match status" value="1"/>
</dbReference>
<keyword evidence="6 17" id="KW-0418">Kinase</keyword>
<dbReference type="PANTHER" id="PTHR43547:SF2">
    <property type="entry name" value="HYBRID SIGNAL TRANSDUCTION HISTIDINE KINASE C"/>
    <property type="match status" value="1"/>
</dbReference>
<dbReference type="Gene3D" id="3.30.565.10">
    <property type="entry name" value="Histidine kinase-like ATPase, C-terminal domain"/>
    <property type="match status" value="1"/>
</dbReference>
<name>A0A3N0EJ41_SINP1</name>
<dbReference type="Pfam" id="PF00512">
    <property type="entry name" value="HisKA"/>
    <property type="match status" value="1"/>
</dbReference>
<sequence>MSKPVLVITVIFFTINLISAQNITFEHYNDYDGLSHNSVRHIVQDKKGFLWLGTFGGLNRFDGYEFDIYSSSAKKPYKLTNDDITALVLDNNILWIGTRNGLVRFELDRHKFTTFLPEEGNMHSLSDNEIRSLLADRFDRIWVGTKNKGVFLMDKSSGRFTKIDIKGVTYVKSIIEDSSGAVWIGSYQESGITKVNLNSDGTIKNTKQYTLHIPGSDEKNPYINFIYEDHKSDIFAGTRQGLYKLDRENDKFVNLHIEDVTRREKLGPHFLSVARSPDGEYWVGTLGGLLVCHDLEDIEKGNYQWHYPVLSDNSSLVDNLVYALYFDRSGVLWIGTEDGLDKYNPYDNQFKLNKDISRYLDNQAPWIRGFSKTADGKVIVATRHNGLFVGQEGKFSPLPGQQRYDIASIFSNDGTRFYCGLWDGRLLVYDYHTKKSRVLDIGFNNTPVTAFASIDLHTLIIGSFGEGAVYFDTDTRKSTPLGDDFPRGIEINQIAIATSGNIWFATENGVLRFDTGAHRLKTYTSNDNPGIPDENVSGILIDHKQRIWAATRKGLAVYNAETDSFNTVDELHELAGTWITDILNVGNNFWLNLNNNGLARFHPDRGELDIYRVKSGNRLDVFSSSGFYNFNDSRIYVAGKKGVIYFSPDRIRTNTWAPSPIITEFKVQSKEIRPGDSVNDQTVFTRDINYNKAATLTYDDRNFSIEFASPSFTDPKLNRFEYTLEGFDDKWIPTNSNARTVQYTNLPFGEYLFKVKAANSSGIWSGEEVYKIRVLPPFWLTYKMILLILFTGSLLFYFVRREIKNRLRLKKELLVEKVERERDEKLNNEKIRFFTNLSHELRTPLTLILGSAKQLLVEGRDQYNEQQTEKFGLIYQNANRLLILVNQILDFRKAEKGKLELKVSETDIRKHTLKSFHSFKELAEDKGVQLHFNCEQERITGWIDRDKYDKILYNLLSNAIKFTPAYGNVDVFLGCSDPQNDRLVIEVGDDGIGIPEQSHKKIFSRFYQASNSKENNTGSGIGLALVKSLVKLHKGSIIVTSEPQKGSVFTIELPINRDMFNKEEIAEVPENPEETVDNYQPKPLKAKGSVTIKDRILLVEDNTDLRNYLANFLSGHYKVYQAENGEKGLQLCKQIKPVLCITDVMMPGMNGYEFCEILKKSEAISHIPVILLTALSENDDKIKGYAAGADAYLSKPLDPYLLKTRMENIIRTRSDLKAKFSREIEGEASDLAHSPVDVEFIKKLSGFIEDNINNPELSTALVCRETGMSSSKLYRKLKELTDLAPNEYIRTVRLKKSAQLLKTKKYNVSEVTFMVGFNDPLYFSRCFKKQFGFPPSNLLG</sequence>
<dbReference type="InterPro" id="IPR036097">
    <property type="entry name" value="HisK_dim/P_sf"/>
</dbReference>
<dbReference type="FunFam" id="3.30.565.10:FF:000037">
    <property type="entry name" value="Hybrid sensor histidine kinase/response regulator"/>
    <property type="match status" value="1"/>
</dbReference>
<feature type="domain" description="Response regulatory" evidence="16">
    <location>
        <begin position="1095"/>
        <end position="1210"/>
    </location>
</feature>